<dbReference type="STRING" id="1246.BCR17_05410"/>
<dbReference type="RefSeq" id="WP_068851685.1">
    <property type="nucleotide sequence ID" value="NZ_CP016598.1"/>
</dbReference>
<name>A0A1B2A1F7_LEULA</name>
<dbReference type="Proteomes" id="UP000321298">
    <property type="component" value="Chromosome"/>
</dbReference>
<dbReference type="KEGG" id="llf:BCR17_05410"/>
<keyword evidence="3" id="KW-1185">Reference proteome</keyword>
<reference evidence="1 4" key="2">
    <citation type="submission" date="2019-12" db="EMBL/GenBank/DDBJ databases">
        <title>Complete genome sequence of Leuconostoc lactis strain AVN1 provides insights into metabolic potential.</title>
        <authorList>
            <person name="Besrour N."/>
            <person name="Najjari A."/>
            <person name="Fhoula I."/>
            <person name="Jaballah S."/>
            <person name="Klibi N."/>
            <person name="Ouzari H.I."/>
        </authorList>
    </citation>
    <scope>NUCLEOTIDE SEQUENCE [LARGE SCALE GENOMIC DNA]</scope>
    <source>
        <strain evidence="1 4">AVN1</strain>
    </source>
</reference>
<organism evidence="1 4">
    <name type="scientific">Leuconostoc lactis</name>
    <dbReference type="NCBI Taxonomy" id="1246"/>
    <lineage>
        <taxon>Bacteria</taxon>
        <taxon>Bacillati</taxon>
        <taxon>Bacillota</taxon>
        <taxon>Bacilli</taxon>
        <taxon>Lactobacillales</taxon>
        <taxon>Lactobacillaceae</taxon>
        <taxon>Leuconostoc</taxon>
    </lineage>
</organism>
<evidence type="ECO:0000313" key="1">
    <source>
        <dbReference type="EMBL" id="MWN21600.1"/>
    </source>
</evidence>
<gene>
    <name evidence="2" type="ORF">FGL83_04805</name>
    <name evidence="1" type="ORF">GQS40_10660</name>
</gene>
<dbReference type="GeneID" id="66531506"/>
<dbReference type="Proteomes" id="UP000478636">
    <property type="component" value="Unassembled WGS sequence"/>
</dbReference>
<dbReference type="EMBL" id="WSZI01000017">
    <property type="protein sequence ID" value="MWN21600.1"/>
    <property type="molecule type" value="Genomic_DNA"/>
</dbReference>
<evidence type="ECO:0000313" key="2">
    <source>
        <dbReference type="EMBL" id="QEA44021.1"/>
    </source>
</evidence>
<dbReference type="Pfam" id="PF06115">
    <property type="entry name" value="DUF956"/>
    <property type="match status" value="1"/>
</dbReference>
<sequence length="125" mass="14021">MVQSLNTKVALTAKGISYLGIGAQYGKFLVGDRAFEFFNDNNVADYIQIPWANVTAVYASVARHRVSRRFRIDTDRGSFSFSSPESGKVLKAIRDQIGHEKVLKQPTLISRLKALFKKQDKKKGV</sequence>
<dbReference type="AlphaFoldDB" id="A0A1B2A1F7"/>
<reference evidence="2 3" key="1">
    <citation type="submission" date="2019-06" db="EMBL/GenBank/DDBJ databases">
        <title>Genome analyses of bacteria isolated from kimchi.</title>
        <authorList>
            <person name="Lee S."/>
            <person name="Ahn S."/>
            <person name="Roh S."/>
        </authorList>
    </citation>
    <scope>NUCLEOTIDE SEQUENCE [LARGE SCALE GENOMIC DNA]</scope>
    <source>
        <strain evidence="2 3">CBA3625</strain>
    </source>
</reference>
<evidence type="ECO:0000313" key="4">
    <source>
        <dbReference type="Proteomes" id="UP000478636"/>
    </source>
</evidence>
<protein>
    <submittedName>
        <fullName evidence="1">DUF956 family protein</fullName>
    </submittedName>
</protein>
<accession>A0A1B2A1F7</accession>
<evidence type="ECO:0000313" key="3">
    <source>
        <dbReference type="Proteomes" id="UP000321298"/>
    </source>
</evidence>
<dbReference type="EMBL" id="CP042387">
    <property type="protein sequence ID" value="QEA44021.1"/>
    <property type="molecule type" value="Genomic_DNA"/>
</dbReference>
<proteinExistence type="predicted"/>
<dbReference type="PIRSF" id="PIRSF021265">
    <property type="entry name" value="DUF956"/>
    <property type="match status" value="1"/>
</dbReference>
<dbReference type="InterPro" id="IPR010360">
    <property type="entry name" value="DUF956"/>
</dbReference>